<dbReference type="Gene3D" id="6.10.250.690">
    <property type="match status" value="1"/>
</dbReference>
<dbReference type="Proteomes" id="UP001218231">
    <property type="component" value="Chromosome"/>
</dbReference>
<sequence length="226" mass="23818">MNRVLVVDDEPAILRLLGAVLARGGYEAAAAATAAAALGALRGGGLSAAILDLGLPDRDGLELIPMLRSAGVPVIVLSAREDVGEKVAALDLGASDYITKPFDGEELLARLRVALRQSGAAAAQEVLAHGPFRIDTARHEASIDGRGLTLPPKEFALLQALVEAGGRILTHAALLEKVWGRAHVGDVEYLRVAIRALRLKVEEDPAHPRLIRNEPGIGYRLMDTGA</sequence>
<dbReference type="PROSITE" id="PS50110">
    <property type="entry name" value="RESPONSE_REGULATORY"/>
    <property type="match status" value="1"/>
</dbReference>
<evidence type="ECO:0000313" key="7">
    <source>
        <dbReference type="Proteomes" id="UP001218231"/>
    </source>
</evidence>
<dbReference type="CDD" id="cd00383">
    <property type="entry name" value="trans_reg_C"/>
    <property type="match status" value="1"/>
</dbReference>
<keyword evidence="2" id="KW-0597">Phosphoprotein</keyword>
<protein>
    <submittedName>
        <fullName evidence="6">Response regulator transcription factor</fullName>
    </submittedName>
</protein>
<dbReference type="InterPro" id="IPR001867">
    <property type="entry name" value="OmpR/PhoB-type_DNA-bd"/>
</dbReference>
<dbReference type="SMART" id="SM00862">
    <property type="entry name" value="Trans_reg_C"/>
    <property type="match status" value="1"/>
</dbReference>
<evidence type="ECO:0000259" key="5">
    <source>
        <dbReference type="PROSITE" id="PS51755"/>
    </source>
</evidence>
<dbReference type="PANTHER" id="PTHR48111">
    <property type="entry name" value="REGULATOR OF RPOS"/>
    <property type="match status" value="1"/>
</dbReference>
<dbReference type="PANTHER" id="PTHR48111:SF50">
    <property type="entry name" value="KDP OPERON TRANSCRIPTIONAL REGULATORY PROTEIN KDPE"/>
    <property type="match status" value="1"/>
</dbReference>
<gene>
    <name evidence="6" type="ORF">PQ457_03110</name>
</gene>
<evidence type="ECO:0000256" key="3">
    <source>
        <dbReference type="PROSITE-ProRule" id="PRU01091"/>
    </source>
</evidence>
<dbReference type="InterPro" id="IPR036388">
    <property type="entry name" value="WH-like_DNA-bd_sf"/>
</dbReference>
<evidence type="ECO:0000256" key="1">
    <source>
        <dbReference type="ARBA" id="ARBA00023125"/>
    </source>
</evidence>
<dbReference type="InterPro" id="IPR039420">
    <property type="entry name" value="WalR-like"/>
</dbReference>
<feature type="modified residue" description="4-aspartylphosphate" evidence="2">
    <location>
        <position position="52"/>
    </location>
</feature>
<dbReference type="SUPFAM" id="SSF52172">
    <property type="entry name" value="CheY-like"/>
    <property type="match status" value="1"/>
</dbReference>
<proteinExistence type="predicted"/>
<feature type="DNA-binding region" description="OmpR/PhoB-type" evidence="3">
    <location>
        <begin position="124"/>
        <end position="223"/>
    </location>
</feature>
<feature type="domain" description="Response regulatory" evidence="4">
    <location>
        <begin position="3"/>
        <end position="115"/>
    </location>
</feature>
<keyword evidence="1 3" id="KW-0238">DNA-binding</keyword>
<dbReference type="Pfam" id="PF00486">
    <property type="entry name" value="Trans_reg_C"/>
    <property type="match status" value="1"/>
</dbReference>
<organism evidence="6 7">
    <name type="scientific">Novosphingobium humi</name>
    <dbReference type="NCBI Taxonomy" id="2282397"/>
    <lineage>
        <taxon>Bacteria</taxon>
        <taxon>Pseudomonadati</taxon>
        <taxon>Pseudomonadota</taxon>
        <taxon>Alphaproteobacteria</taxon>
        <taxon>Sphingomonadales</taxon>
        <taxon>Sphingomonadaceae</taxon>
        <taxon>Novosphingobium</taxon>
    </lineage>
</organism>
<dbReference type="InterPro" id="IPR011006">
    <property type="entry name" value="CheY-like_superfamily"/>
</dbReference>
<feature type="domain" description="OmpR/PhoB-type" evidence="5">
    <location>
        <begin position="124"/>
        <end position="223"/>
    </location>
</feature>
<evidence type="ECO:0000256" key="2">
    <source>
        <dbReference type="PROSITE-ProRule" id="PRU00169"/>
    </source>
</evidence>
<keyword evidence="7" id="KW-1185">Reference proteome</keyword>
<name>A0ABY7U078_9SPHN</name>
<accession>A0ABY7U078</accession>
<evidence type="ECO:0000259" key="4">
    <source>
        <dbReference type="PROSITE" id="PS50110"/>
    </source>
</evidence>
<dbReference type="EMBL" id="CP117417">
    <property type="protein sequence ID" value="WCT77980.1"/>
    <property type="molecule type" value="Genomic_DNA"/>
</dbReference>
<reference evidence="6 7" key="1">
    <citation type="submission" date="2023-02" db="EMBL/GenBank/DDBJ databases">
        <title>Genome sequence of Novosphingobium humi KACC 19094.</title>
        <authorList>
            <person name="Kim S."/>
            <person name="Heo J."/>
            <person name="Kwon S.-W."/>
        </authorList>
    </citation>
    <scope>NUCLEOTIDE SEQUENCE [LARGE SCALE GENOMIC DNA]</scope>
    <source>
        <strain evidence="6 7">KACC 19094</strain>
    </source>
</reference>
<dbReference type="SMART" id="SM00448">
    <property type="entry name" value="REC"/>
    <property type="match status" value="1"/>
</dbReference>
<dbReference type="Pfam" id="PF00072">
    <property type="entry name" value="Response_reg"/>
    <property type="match status" value="1"/>
</dbReference>
<dbReference type="Gene3D" id="1.10.10.10">
    <property type="entry name" value="Winged helix-like DNA-binding domain superfamily/Winged helix DNA-binding domain"/>
    <property type="match status" value="1"/>
</dbReference>
<evidence type="ECO:0000313" key="6">
    <source>
        <dbReference type="EMBL" id="WCT77980.1"/>
    </source>
</evidence>
<dbReference type="RefSeq" id="WP_273618330.1">
    <property type="nucleotide sequence ID" value="NZ_CP117417.1"/>
</dbReference>
<dbReference type="PROSITE" id="PS51755">
    <property type="entry name" value="OMPR_PHOB"/>
    <property type="match status" value="1"/>
</dbReference>
<dbReference type="Gene3D" id="3.40.50.2300">
    <property type="match status" value="1"/>
</dbReference>
<dbReference type="InterPro" id="IPR001789">
    <property type="entry name" value="Sig_transdc_resp-reg_receiver"/>
</dbReference>